<dbReference type="InterPro" id="IPR014044">
    <property type="entry name" value="CAP_dom"/>
</dbReference>
<dbReference type="PANTHER" id="PTHR31157">
    <property type="entry name" value="SCP DOMAIN-CONTAINING PROTEIN"/>
    <property type="match status" value="1"/>
</dbReference>
<keyword evidence="10" id="KW-1185">Reference proteome</keyword>
<organism evidence="6 10">
    <name type="scientific">Phytophthora fragariae</name>
    <dbReference type="NCBI Taxonomy" id="53985"/>
    <lineage>
        <taxon>Eukaryota</taxon>
        <taxon>Sar</taxon>
        <taxon>Stramenopiles</taxon>
        <taxon>Oomycota</taxon>
        <taxon>Peronosporomycetes</taxon>
        <taxon>Peronosporales</taxon>
        <taxon>Peronosporaceae</taxon>
        <taxon>Phytophthora</taxon>
    </lineage>
</organism>
<evidence type="ECO:0000259" key="3">
    <source>
        <dbReference type="Pfam" id="PF00188"/>
    </source>
</evidence>
<dbReference type="EMBL" id="QXGB01005494">
    <property type="protein sequence ID" value="KAE9162933.1"/>
    <property type="molecule type" value="Genomic_DNA"/>
</dbReference>
<dbReference type="EMBL" id="QXGC01005558">
    <property type="protein sequence ID" value="KAE9164920.1"/>
    <property type="molecule type" value="Genomic_DNA"/>
</dbReference>
<evidence type="ECO:0000313" key="12">
    <source>
        <dbReference type="Proteomes" id="UP000476176"/>
    </source>
</evidence>
<feature type="region of interest" description="Disordered" evidence="1">
    <location>
        <begin position="176"/>
        <end position="272"/>
    </location>
</feature>
<keyword evidence="2" id="KW-0732">Signal</keyword>
<evidence type="ECO:0000313" key="7">
    <source>
        <dbReference type="EMBL" id="KAE9164920.1"/>
    </source>
</evidence>
<dbReference type="InterPro" id="IPR035940">
    <property type="entry name" value="CAP_sf"/>
</dbReference>
<dbReference type="Proteomes" id="UP000433483">
    <property type="component" value="Unassembled WGS sequence"/>
</dbReference>
<dbReference type="Gene3D" id="3.40.33.10">
    <property type="entry name" value="CAP"/>
    <property type="match status" value="1"/>
</dbReference>
<reference evidence="9 10" key="1">
    <citation type="submission" date="2018-08" db="EMBL/GenBank/DDBJ databases">
        <title>Genomic investigation of the strawberry pathogen Phytophthora fragariae indicates pathogenicity is determined by transcriptional variation in three key races.</title>
        <authorList>
            <person name="Adams T.M."/>
            <person name="Armitage A.D."/>
            <person name="Sobczyk M.K."/>
            <person name="Bates H.J."/>
            <person name="Dunwell J.M."/>
            <person name="Nellist C.F."/>
            <person name="Harrison R.J."/>
        </authorList>
    </citation>
    <scope>NUCLEOTIDE SEQUENCE [LARGE SCALE GENOMIC DNA]</scope>
    <source>
        <strain evidence="8 11">BC-1</strain>
        <strain evidence="7 12">BC-23</strain>
        <strain evidence="6 10">NOV-27</strain>
        <strain evidence="4 9">NOV-9</strain>
        <strain evidence="5 13">ONT-3</strain>
    </source>
</reference>
<dbReference type="SUPFAM" id="SSF55797">
    <property type="entry name" value="PR-1-like"/>
    <property type="match status" value="1"/>
</dbReference>
<feature type="domain" description="SCP" evidence="3">
    <location>
        <begin position="56"/>
        <end position="173"/>
    </location>
</feature>
<dbReference type="PANTHER" id="PTHR31157:SF1">
    <property type="entry name" value="SCP DOMAIN-CONTAINING PROTEIN"/>
    <property type="match status" value="1"/>
</dbReference>
<evidence type="ECO:0000256" key="2">
    <source>
        <dbReference type="SAM" id="SignalP"/>
    </source>
</evidence>
<name>A0A6A3V8G5_9STRA</name>
<sequence length="272" mass="28437">MMAIAQTSLALLFVVAAASNGFADAANLRSRNLGGTTIATNVKTYTAYGDYASAMLAAVNKQRATGGLKPLCLNKKLHAAAQRHSNDMAAKDFMAHDGSDGSSMSERITQAGYDWSAVAENVAAGQIDVADVMVAWINSPEHLENIMGDYTMFGSAYAFNKDGTYQHYWTQDFGSGDAEQCDSATTTKQETVVTPAPTTATPATEAPATPAPTSGDEVQQAPVTPAPTTGDEVQGEAETTLLDATQNVEQVEAPVTPAPTTVTPAADCQSNF</sequence>
<proteinExistence type="predicted"/>
<dbReference type="Proteomes" id="UP000429523">
    <property type="component" value="Unassembled WGS sequence"/>
</dbReference>
<dbReference type="EMBL" id="QXGD01005043">
    <property type="protein sequence ID" value="KAE9167664.1"/>
    <property type="molecule type" value="Genomic_DNA"/>
</dbReference>
<protein>
    <recommendedName>
        <fullName evidence="3">SCP domain-containing protein</fullName>
    </recommendedName>
</protein>
<evidence type="ECO:0000313" key="4">
    <source>
        <dbReference type="EMBL" id="KAE8919019.1"/>
    </source>
</evidence>
<dbReference type="EMBL" id="QXFX01005540">
    <property type="protein sequence ID" value="KAE9060492.1"/>
    <property type="molecule type" value="Genomic_DNA"/>
</dbReference>
<feature type="compositionally biased region" description="Low complexity" evidence="1">
    <location>
        <begin position="253"/>
        <end position="266"/>
    </location>
</feature>
<dbReference type="CDD" id="cd05379">
    <property type="entry name" value="CAP_bacterial"/>
    <property type="match status" value="1"/>
</dbReference>
<evidence type="ECO:0000313" key="6">
    <source>
        <dbReference type="EMBL" id="KAE9162933.1"/>
    </source>
</evidence>
<comment type="caution">
    <text evidence="6">The sequence shown here is derived from an EMBL/GenBank/DDBJ whole genome shotgun (WGS) entry which is preliminary data.</text>
</comment>
<evidence type="ECO:0000313" key="8">
    <source>
        <dbReference type="EMBL" id="KAE9167664.1"/>
    </source>
</evidence>
<gene>
    <name evidence="8" type="ORF">PF002_g30825</name>
    <name evidence="7" type="ORF">PF004_g29669</name>
    <name evidence="6" type="ORF">PF005_g30653</name>
    <name evidence="4" type="ORF">PF009_g30668</name>
    <name evidence="5" type="ORF">PF010_g30196</name>
</gene>
<feature type="chain" id="PRO_5033872954" description="SCP domain-containing protein" evidence="2">
    <location>
        <begin position="26"/>
        <end position="272"/>
    </location>
</feature>
<evidence type="ECO:0000256" key="1">
    <source>
        <dbReference type="SAM" id="MobiDB-lite"/>
    </source>
</evidence>
<dbReference type="Pfam" id="PF00188">
    <property type="entry name" value="CAP"/>
    <property type="match status" value="1"/>
</dbReference>
<feature type="signal peptide" evidence="2">
    <location>
        <begin position="1"/>
        <end position="25"/>
    </location>
</feature>
<evidence type="ECO:0000313" key="9">
    <source>
        <dbReference type="Proteomes" id="UP000429523"/>
    </source>
</evidence>
<evidence type="ECO:0000313" key="10">
    <source>
        <dbReference type="Proteomes" id="UP000433483"/>
    </source>
</evidence>
<accession>A0A6A3V8G5</accession>
<evidence type="ECO:0000313" key="11">
    <source>
        <dbReference type="Proteomes" id="UP000440367"/>
    </source>
</evidence>
<feature type="compositionally biased region" description="Low complexity" evidence="1">
    <location>
        <begin position="190"/>
        <end position="213"/>
    </location>
</feature>
<dbReference type="Proteomes" id="UP000440367">
    <property type="component" value="Unassembled WGS sequence"/>
</dbReference>
<dbReference type="Proteomes" id="UP000488956">
    <property type="component" value="Unassembled WGS sequence"/>
</dbReference>
<dbReference type="Proteomes" id="UP000476176">
    <property type="component" value="Unassembled WGS sequence"/>
</dbReference>
<dbReference type="AlphaFoldDB" id="A0A6A3V8G5"/>
<dbReference type="OrthoDB" id="568194at2759"/>
<dbReference type="EMBL" id="QXGF01005059">
    <property type="protein sequence ID" value="KAE8919019.1"/>
    <property type="molecule type" value="Genomic_DNA"/>
</dbReference>
<evidence type="ECO:0000313" key="13">
    <source>
        <dbReference type="Proteomes" id="UP000488956"/>
    </source>
</evidence>
<evidence type="ECO:0000313" key="5">
    <source>
        <dbReference type="EMBL" id="KAE9060492.1"/>
    </source>
</evidence>